<feature type="compositionally biased region" description="Basic and acidic residues" evidence="1">
    <location>
        <begin position="1"/>
        <end position="14"/>
    </location>
</feature>
<dbReference type="EMBL" id="JAULSN010000001">
    <property type="protein sequence ID" value="KAK3382272.1"/>
    <property type="molecule type" value="Genomic_DNA"/>
</dbReference>
<organism evidence="2 3">
    <name type="scientific">Lasiosphaeria ovina</name>
    <dbReference type="NCBI Taxonomy" id="92902"/>
    <lineage>
        <taxon>Eukaryota</taxon>
        <taxon>Fungi</taxon>
        <taxon>Dikarya</taxon>
        <taxon>Ascomycota</taxon>
        <taxon>Pezizomycotina</taxon>
        <taxon>Sordariomycetes</taxon>
        <taxon>Sordariomycetidae</taxon>
        <taxon>Sordariales</taxon>
        <taxon>Lasiosphaeriaceae</taxon>
        <taxon>Lasiosphaeria</taxon>
    </lineage>
</organism>
<keyword evidence="3" id="KW-1185">Reference proteome</keyword>
<evidence type="ECO:0000313" key="2">
    <source>
        <dbReference type="EMBL" id="KAK3382272.1"/>
    </source>
</evidence>
<evidence type="ECO:0000313" key="3">
    <source>
        <dbReference type="Proteomes" id="UP001287356"/>
    </source>
</evidence>
<proteinExistence type="predicted"/>
<comment type="caution">
    <text evidence="2">The sequence shown here is derived from an EMBL/GenBank/DDBJ whole genome shotgun (WGS) entry which is preliminary data.</text>
</comment>
<reference evidence="2" key="2">
    <citation type="submission" date="2023-06" db="EMBL/GenBank/DDBJ databases">
        <authorList>
            <consortium name="Lawrence Berkeley National Laboratory"/>
            <person name="Haridas S."/>
            <person name="Hensen N."/>
            <person name="Bonometti L."/>
            <person name="Westerberg I."/>
            <person name="Brannstrom I.O."/>
            <person name="Guillou S."/>
            <person name="Cros-Aarteil S."/>
            <person name="Calhoun S."/>
            <person name="Kuo A."/>
            <person name="Mondo S."/>
            <person name="Pangilinan J."/>
            <person name="Riley R."/>
            <person name="Labutti K."/>
            <person name="Andreopoulos B."/>
            <person name="Lipzen A."/>
            <person name="Chen C."/>
            <person name="Yanf M."/>
            <person name="Daum C."/>
            <person name="Ng V."/>
            <person name="Clum A."/>
            <person name="Steindorff A."/>
            <person name="Ohm R."/>
            <person name="Martin F."/>
            <person name="Silar P."/>
            <person name="Natvig D."/>
            <person name="Lalanne C."/>
            <person name="Gautier V."/>
            <person name="Ament-Velasquez S.L."/>
            <person name="Kruys A."/>
            <person name="Hutchinson M.I."/>
            <person name="Powell A.J."/>
            <person name="Barry K."/>
            <person name="Miller A.N."/>
            <person name="Grigoriev I.V."/>
            <person name="Debuchy R."/>
            <person name="Gladieux P."/>
            <person name="Thoren M.H."/>
            <person name="Johannesson H."/>
        </authorList>
    </citation>
    <scope>NUCLEOTIDE SEQUENCE</scope>
    <source>
        <strain evidence="2">CBS 958.72</strain>
    </source>
</reference>
<reference evidence="2" key="1">
    <citation type="journal article" date="2023" name="Mol. Phylogenet. Evol.">
        <title>Genome-scale phylogeny and comparative genomics of the fungal order Sordariales.</title>
        <authorList>
            <person name="Hensen N."/>
            <person name="Bonometti L."/>
            <person name="Westerberg I."/>
            <person name="Brannstrom I.O."/>
            <person name="Guillou S."/>
            <person name="Cros-Aarteil S."/>
            <person name="Calhoun S."/>
            <person name="Haridas S."/>
            <person name="Kuo A."/>
            <person name="Mondo S."/>
            <person name="Pangilinan J."/>
            <person name="Riley R."/>
            <person name="LaButti K."/>
            <person name="Andreopoulos B."/>
            <person name="Lipzen A."/>
            <person name="Chen C."/>
            <person name="Yan M."/>
            <person name="Daum C."/>
            <person name="Ng V."/>
            <person name="Clum A."/>
            <person name="Steindorff A."/>
            <person name="Ohm R.A."/>
            <person name="Martin F."/>
            <person name="Silar P."/>
            <person name="Natvig D.O."/>
            <person name="Lalanne C."/>
            <person name="Gautier V."/>
            <person name="Ament-Velasquez S.L."/>
            <person name="Kruys A."/>
            <person name="Hutchinson M.I."/>
            <person name="Powell A.J."/>
            <person name="Barry K."/>
            <person name="Miller A.N."/>
            <person name="Grigoriev I.V."/>
            <person name="Debuchy R."/>
            <person name="Gladieux P."/>
            <person name="Hiltunen Thoren M."/>
            <person name="Johannesson H."/>
        </authorList>
    </citation>
    <scope>NUCLEOTIDE SEQUENCE</scope>
    <source>
        <strain evidence="2">CBS 958.72</strain>
    </source>
</reference>
<dbReference type="AlphaFoldDB" id="A0AAE0NIV8"/>
<feature type="region of interest" description="Disordered" evidence="1">
    <location>
        <begin position="1"/>
        <end position="39"/>
    </location>
</feature>
<dbReference type="Pfam" id="PF26163">
    <property type="entry name" value="mS26"/>
    <property type="match status" value="1"/>
</dbReference>
<sequence length="166" mass="18372">MHEARSKKNYERNLEAANAPERLDEAMTRSTVRASTASMTAVLPDPNRFEAARLAREKYAALTQLKSEARRDALARLYAAAGDFIVDEEDLERRVEEVFKETSFDIGSIEHGRSIWDVEGPPLNATNLRKDLYGTATNSSATMAPTGDKTTGLQRKVAEELIGGKL</sequence>
<dbReference type="InterPro" id="IPR058940">
    <property type="entry name" value="mS26_fungi"/>
</dbReference>
<dbReference type="CDD" id="cd23703">
    <property type="entry name" value="mS26_PET12"/>
    <property type="match status" value="1"/>
</dbReference>
<protein>
    <submittedName>
        <fullName evidence="2">Uncharacterized protein</fullName>
    </submittedName>
</protein>
<name>A0AAE0NIV8_9PEZI</name>
<feature type="compositionally biased region" description="Polar residues" evidence="1">
    <location>
        <begin position="28"/>
        <end position="39"/>
    </location>
</feature>
<evidence type="ECO:0000256" key="1">
    <source>
        <dbReference type="SAM" id="MobiDB-lite"/>
    </source>
</evidence>
<gene>
    <name evidence="2" type="ORF">B0T24DRAFT_600885</name>
</gene>
<dbReference type="Proteomes" id="UP001287356">
    <property type="component" value="Unassembled WGS sequence"/>
</dbReference>
<accession>A0AAE0NIV8</accession>